<sequence>MRPGEITPGIGMKHSRSAADRKSDILKRSDAVTELRKEKLQPGF</sequence>
<keyword evidence="3" id="KW-1185">Reference proteome</keyword>
<accession>A0A225DAV4</accession>
<reference evidence="3" key="1">
    <citation type="submission" date="2017-06" db="EMBL/GenBank/DDBJ databases">
        <title>Genome analysis of Fimbriiglobus ruber SP5, the first member of the order Planctomycetales with confirmed chitinolytic capability.</title>
        <authorList>
            <person name="Ravin N.V."/>
            <person name="Rakitin A.L."/>
            <person name="Ivanova A.A."/>
            <person name="Beletsky A.V."/>
            <person name="Kulichevskaya I.S."/>
            <person name="Mardanov A.V."/>
            <person name="Dedysh S.N."/>
        </authorList>
    </citation>
    <scope>NUCLEOTIDE SEQUENCE [LARGE SCALE GENOMIC DNA]</scope>
    <source>
        <strain evidence="3">SP5</strain>
    </source>
</reference>
<dbReference type="EMBL" id="NIDE01000014">
    <property type="protein sequence ID" value="OWK38592.1"/>
    <property type="molecule type" value="Genomic_DNA"/>
</dbReference>
<feature type="region of interest" description="Disordered" evidence="1">
    <location>
        <begin position="1"/>
        <end position="25"/>
    </location>
</feature>
<protein>
    <submittedName>
        <fullName evidence="2">Uncharacterized protein</fullName>
    </submittedName>
</protein>
<evidence type="ECO:0000256" key="1">
    <source>
        <dbReference type="SAM" id="MobiDB-lite"/>
    </source>
</evidence>
<dbReference type="AlphaFoldDB" id="A0A225DAV4"/>
<dbReference type="Proteomes" id="UP000214646">
    <property type="component" value="Unassembled WGS sequence"/>
</dbReference>
<comment type="caution">
    <text evidence="2">The sequence shown here is derived from an EMBL/GenBank/DDBJ whole genome shotgun (WGS) entry which is preliminary data.</text>
</comment>
<proteinExistence type="predicted"/>
<evidence type="ECO:0000313" key="3">
    <source>
        <dbReference type="Proteomes" id="UP000214646"/>
    </source>
</evidence>
<organism evidence="2 3">
    <name type="scientific">Fimbriiglobus ruber</name>
    <dbReference type="NCBI Taxonomy" id="1908690"/>
    <lineage>
        <taxon>Bacteria</taxon>
        <taxon>Pseudomonadati</taxon>
        <taxon>Planctomycetota</taxon>
        <taxon>Planctomycetia</taxon>
        <taxon>Gemmatales</taxon>
        <taxon>Gemmataceae</taxon>
        <taxon>Fimbriiglobus</taxon>
    </lineage>
</organism>
<gene>
    <name evidence="2" type="ORF">FRUB_07712</name>
</gene>
<name>A0A225DAV4_9BACT</name>
<evidence type="ECO:0000313" key="2">
    <source>
        <dbReference type="EMBL" id="OWK38592.1"/>
    </source>
</evidence>